<organism evidence="2 3">
    <name type="scientific">Drouetiella hepatica Uher 2000/2452</name>
    <dbReference type="NCBI Taxonomy" id="904376"/>
    <lineage>
        <taxon>Bacteria</taxon>
        <taxon>Bacillati</taxon>
        <taxon>Cyanobacteriota</taxon>
        <taxon>Cyanophyceae</taxon>
        <taxon>Oculatellales</taxon>
        <taxon>Oculatellaceae</taxon>
        <taxon>Drouetiella</taxon>
    </lineage>
</organism>
<feature type="domain" description="Glycosyltransferase 2-like" evidence="1">
    <location>
        <begin position="8"/>
        <end position="170"/>
    </location>
</feature>
<dbReference type="AlphaFoldDB" id="A0A951UQ18"/>
<dbReference type="Gene3D" id="3.90.550.10">
    <property type="entry name" value="Spore Coat Polysaccharide Biosynthesis Protein SpsA, Chain A"/>
    <property type="match status" value="1"/>
</dbReference>
<dbReference type="SUPFAM" id="SSF53448">
    <property type="entry name" value="Nucleotide-diphospho-sugar transferases"/>
    <property type="match status" value="1"/>
</dbReference>
<dbReference type="EMBL" id="JAHHHD010000037">
    <property type="protein sequence ID" value="MBW4661444.1"/>
    <property type="molecule type" value="Genomic_DNA"/>
</dbReference>
<reference evidence="2" key="1">
    <citation type="submission" date="2021-05" db="EMBL/GenBank/DDBJ databases">
        <authorList>
            <person name="Pietrasiak N."/>
            <person name="Ward R."/>
            <person name="Stajich J.E."/>
            <person name="Kurbessoian T."/>
        </authorList>
    </citation>
    <scope>NUCLEOTIDE SEQUENCE</scope>
    <source>
        <strain evidence="2">UHER 2000/2452</strain>
    </source>
</reference>
<dbReference type="InterPro" id="IPR029044">
    <property type="entry name" value="Nucleotide-diphossugar_trans"/>
</dbReference>
<protein>
    <submittedName>
        <fullName evidence="2">Glycosyltransferase family 2 protein</fullName>
    </submittedName>
</protein>
<name>A0A951UQ18_9CYAN</name>
<dbReference type="PANTHER" id="PTHR22916">
    <property type="entry name" value="GLYCOSYLTRANSFERASE"/>
    <property type="match status" value="1"/>
</dbReference>
<proteinExistence type="predicted"/>
<evidence type="ECO:0000259" key="1">
    <source>
        <dbReference type="Pfam" id="PF00535"/>
    </source>
</evidence>
<accession>A0A951UQ18</accession>
<reference evidence="2" key="2">
    <citation type="journal article" date="2022" name="Microbiol. Resour. Announc.">
        <title>Metagenome Sequencing to Explore Phylogenomics of Terrestrial Cyanobacteria.</title>
        <authorList>
            <person name="Ward R.D."/>
            <person name="Stajich J.E."/>
            <person name="Johansen J.R."/>
            <person name="Huntemann M."/>
            <person name="Clum A."/>
            <person name="Foster B."/>
            <person name="Foster B."/>
            <person name="Roux S."/>
            <person name="Palaniappan K."/>
            <person name="Varghese N."/>
            <person name="Mukherjee S."/>
            <person name="Reddy T.B.K."/>
            <person name="Daum C."/>
            <person name="Copeland A."/>
            <person name="Chen I.A."/>
            <person name="Ivanova N.N."/>
            <person name="Kyrpides N.C."/>
            <person name="Shapiro N."/>
            <person name="Eloe-Fadrosh E.A."/>
            <person name="Pietrasiak N."/>
        </authorList>
    </citation>
    <scope>NUCLEOTIDE SEQUENCE</scope>
    <source>
        <strain evidence="2">UHER 2000/2452</strain>
    </source>
</reference>
<evidence type="ECO:0000313" key="3">
    <source>
        <dbReference type="Proteomes" id="UP000757435"/>
    </source>
</evidence>
<dbReference type="Pfam" id="PF00535">
    <property type="entry name" value="Glycos_transf_2"/>
    <property type="match status" value="1"/>
</dbReference>
<evidence type="ECO:0000313" key="2">
    <source>
        <dbReference type="EMBL" id="MBW4661444.1"/>
    </source>
</evidence>
<dbReference type="CDD" id="cd00761">
    <property type="entry name" value="Glyco_tranf_GTA_type"/>
    <property type="match status" value="1"/>
</dbReference>
<dbReference type="Proteomes" id="UP000757435">
    <property type="component" value="Unassembled WGS sequence"/>
</dbReference>
<sequence length="312" mass="34608">MSHKPLVSVLMPVYNAERYVAQAVESILSQTFKDFEFVILDDGSKDASLKILEEYAAKDRRIHLISRENKGVIRTRNELLAQATGELIAVMDADDVALPNRFTLQVEFLNANSNVVCVGGAHELIDEKGRFLTRLLLPEHDNQIQKLALAGHGSICNPCAMIRRTALIEIGGYDETLACAEDLDVWLKLGEVGALANLKDTILKYRLLKSSISEKNGVLQRQAAREICERAWLRRGIEGHFEAEEPWRPTQDAASQYRFMLQYGWWAFNSGHLGTASLYGTKAIAALPFAAGGWKLLTSSALKLLPGVAQKA</sequence>
<comment type="caution">
    <text evidence="2">The sequence shown here is derived from an EMBL/GenBank/DDBJ whole genome shotgun (WGS) entry which is preliminary data.</text>
</comment>
<dbReference type="PANTHER" id="PTHR22916:SF3">
    <property type="entry name" value="UDP-GLCNAC:BETAGAL BETA-1,3-N-ACETYLGLUCOSAMINYLTRANSFERASE-LIKE PROTEIN 1"/>
    <property type="match status" value="1"/>
</dbReference>
<dbReference type="GO" id="GO:0016758">
    <property type="term" value="F:hexosyltransferase activity"/>
    <property type="evidence" value="ECO:0007669"/>
    <property type="project" value="UniProtKB-ARBA"/>
</dbReference>
<dbReference type="InterPro" id="IPR001173">
    <property type="entry name" value="Glyco_trans_2-like"/>
</dbReference>
<gene>
    <name evidence="2" type="ORF">KME15_22460</name>
</gene>